<proteinExistence type="predicted"/>
<sequence length="144" mass="16106">MSRGIFLPPVVSTQVAASDSADEWETDPDFVNDVGEQEGRWGSKTVEGSGHQKGDRELKRIQFEQMPKPSEGYGGKFGIQQDRVDKSAESWDYKGVTQKHPSQKDYSVGFGGQFGVQRDHQDKSAVGWDYKEKVAVHESQKGIR</sequence>
<evidence type="ECO:0000256" key="2">
    <source>
        <dbReference type="ARBA" id="ARBA00022737"/>
    </source>
</evidence>
<dbReference type="OrthoDB" id="5971719at2759"/>
<feature type="compositionally biased region" description="Acidic residues" evidence="3">
    <location>
        <begin position="20"/>
        <end position="30"/>
    </location>
</feature>
<protein>
    <submittedName>
        <fullName evidence="6">Src substrate cortactin</fullName>
    </submittedName>
</protein>
<organism evidence="6">
    <name type="scientific">Soboliphyme baturini</name>
    <dbReference type="NCBI Taxonomy" id="241478"/>
    <lineage>
        <taxon>Eukaryota</taxon>
        <taxon>Metazoa</taxon>
        <taxon>Ecdysozoa</taxon>
        <taxon>Nematoda</taxon>
        <taxon>Enoplea</taxon>
        <taxon>Dorylaimia</taxon>
        <taxon>Dioctophymatida</taxon>
        <taxon>Dioctophymatoidea</taxon>
        <taxon>Soboliphymatidae</taxon>
        <taxon>Soboliphyme</taxon>
    </lineage>
</organism>
<dbReference type="InterPro" id="IPR003134">
    <property type="entry name" value="Hs1_Cortactin"/>
</dbReference>
<feature type="region of interest" description="Disordered" evidence="3">
    <location>
        <begin position="94"/>
        <end position="115"/>
    </location>
</feature>
<dbReference type="GO" id="GO:0005884">
    <property type="term" value="C:actin filament"/>
    <property type="evidence" value="ECO:0007669"/>
    <property type="project" value="TreeGrafter"/>
</dbReference>
<evidence type="ECO:0000313" key="6">
    <source>
        <dbReference type="WBParaSite" id="SBAD_0000738401-mRNA-1"/>
    </source>
</evidence>
<dbReference type="AlphaFoldDB" id="A0A183IU21"/>
<dbReference type="PANTHER" id="PTHR10829:SF23">
    <property type="entry name" value="CORTACTIN, ISOFORM A"/>
    <property type="match status" value="1"/>
</dbReference>
<keyword evidence="1" id="KW-0597">Phosphoprotein</keyword>
<dbReference type="GO" id="GO:0030864">
    <property type="term" value="C:cortical actin cytoskeleton"/>
    <property type="evidence" value="ECO:0007669"/>
    <property type="project" value="TreeGrafter"/>
</dbReference>
<dbReference type="GO" id="GO:0051015">
    <property type="term" value="F:actin filament binding"/>
    <property type="evidence" value="ECO:0007669"/>
    <property type="project" value="TreeGrafter"/>
</dbReference>
<dbReference type="PROSITE" id="PS51090">
    <property type="entry name" value="CORTACTIN"/>
    <property type="match status" value="2"/>
</dbReference>
<keyword evidence="5" id="KW-1185">Reference proteome</keyword>
<reference evidence="4 5" key="2">
    <citation type="submission" date="2018-11" db="EMBL/GenBank/DDBJ databases">
        <authorList>
            <consortium name="Pathogen Informatics"/>
        </authorList>
    </citation>
    <scope>NUCLEOTIDE SEQUENCE [LARGE SCALE GENOMIC DNA]</scope>
</reference>
<dbReference type="GO" id="GO:0030833">
    <property type="term" value="P:regulation of actin filament polymerization"/>
    <property type="evidence" value="ECO:0007669"/>
    <property type="project" value="TreeGrafter"/>
</dbReference>
<dbReference type="GO" id="GO:0030427">
    <property type="term" value="C:site of polarized growth"/>
    <property type="evidence" value="ECO:0007669"/>
    <property type="project" value="TreeGrafter"/>
</dbReference>
<name>A0A183IU21_9BILA</name>
<reference evidence="6" key="1">
    <citation type="submission" date="2016-06" db="UniProtKB">
        <authorList>
            <consortium name="WormBaseParasite"/>
        </authorList>
    </citation>
    <scope>IDENTIFICATION</scope>
</reference>
<dbReference type="GO" id="GO:0016477">
    <property type="term" value="P:cell migration"/>
    <property type="evidence" value="ECO:0007669"/>
    <property type="project" value="TreeGrafter"/>
</dbReference>
<evidence type="ECO:0000313" key="4">
    <source>
        <dbReference type="EMBL" id="VDP11954.1"/>
    </source>
</evidence>
<evidence type="ECO:0000256" key="1">
    <source>
        <dbReference type="ARBA" id="ARBA00022553"/>
    </source>
</evidence>
<accession>A0A183IU21</accession>
<gene>
    <name evidence="4" type="ORF">SBAD_LOCUS7118</name>
</gene>
<evidence type="ECO:0000313" key="5">
    <source>
        <dbReference type="Proteomes" id="UP000270296"/>
    </source>
</evidence>
<dbReference type="EMBL" id="UZAM01010336">
    <property type="protein sequence ID" value="VDP11954.1"/>
    <property type="molecule type" value="Genomic_DNA"/>
</dbReference>
<dbReference type="GO" id="GO:0005886">
    <property type="term" value="C:plasma membrane"/>
    <property type="evidence" value="ECO:0007669"/>
    <property type="project" value="TreeGrafter"/>
</dbReference>
<dbReference type="Proteomes" id="UP000270296">
    <property type="component" value="Unassembled WGS sequence"/>
</dbReference>
<keyword evidence="2" id="KW-0677">Repeat</keyword>
<dbReference type="PANTHER" id="PTHR10829">
    <property type="entry name" value="CORTACTIN AND DREBRIN"/>
    <property type="match status" value="1"/>
</dbReference>
<feature type="region of interest" description="Disordered" evidence="3">
    <location>
        <begin position="17"/>
        <end position="55"/>
    </location>
</feature>
<dbReference type="WBParaSite" id="SBAD_0000738401-mRNA-1">
    <property type="protein sequence ID" value="SBAD_0000738401-mRNA-1"/>
    <property type="gene ID" value="SBAD_0000738401"/>
</dbReference>
<dbReference type="Pfam" id="PF02218">
    <property type="entry name" value="HS1_rep"/>
    <property type="match status" value="2"/>
</dbReference>
<evidence type="ECO:0000256" key="3">
    <source>
        <dbReference type="SAM" id="MobiDB-lite"/>
    </source>
</evidence>